<proteinExistence type="inferred from homology"/>
<comment type="pathway">
    <text evidence="3 12 13">Porphyrin-containing compound metabolism; protoporphyrin-IX biosynthesis; coproporphyrinogen-III from 5-aminolevulinate: step 4/4.</text>
</comment>
<gene>
    <name evidence="12 17" type="primary">hemE</name>
    <name evidence="17" type="ORF">AUP74_01167</name>
</gene>
<evidence type="ECO:0000256" key="8">
    <source>
        <dbReference type="ARBA" id="ARBA00022490"/>
    </source>
</evidence>
<dbReference type="SUPFAM" id="SSF51726">
    <property type="entry name" value="UROD/MetE-like"/>
    <property type="match status" value="1"/>
</dbReference>
<dbReference type="PROSITE" id="PS00906">
    <property type="entry name" value="UROD_1"/>
    <property type="match status" value="1"/>
</dbReference>
<feature type="binding site" evidence="12">
    <location>
        <position position="332"/>
    </location>
    <ligand>
        <name>substrate</name>
    </ligand>
</feature>
<accession>A0A1C9W662</accession>
<keyword evidence="11 12" id="KW-0627">Porphyrin biosynthesis</keyword>
<comment type="function">
    <text evidence="1 12">Catalyzes the decarboxylation of four acetate groups of uroporphyrinogen-III to yield coproporphyrinogen-III.</text>
</comment>
<keyword evidence="18" id="KW-1185">Reference proteome</keyword>
<protein>
    <recommendedName>
        <fullName evidence="7 12">Uroporphyrinogen decarboxylase</fullName>
        <shortName evidence="12">UPD</shortName>
        <shortName evidence="12">URO-D</shortName>
        <ecNumber evidence="6 12">4.1.1.37</ecNumber>
    </recommendedName>
</protein>
<dbReference type="NCBIfam" id="TIGR01464">
    <property type="entry name" value="hemE"/>
    <property type="match status" value="1"/>
</dbReference>
<reference evidence="18" key="1">
    <citation type="submission" date="2016-01" db="EMBL/GenBank/DDBJ databases">
        <title>Complete genome sequence of Microbulbifer sp. CCB-MM1, a halophile isolated from Matang Mangrove Forest, Perak.</title>
        <authorList>
            <person name="Moh T.H."/>
            <person name="Dinesh B."/>
            <person name="Lau N.-S."/>
            <person name="Go F."/>
            <person name="Alexander Chong S.-C."/>
        </authorList>
    </citation>
    <scope>NUCLEOTIDE SEQUENCE [LARGE SCALE GENOMIC DNA]</scope>
    <source>
        <strain evidence="18">CCB-MM1</strain>
    </source>
</reference>
<dbReference type="FunFam" id="3.20.20.210:FF:000001">
    <property type="entry name" value="Uroporphyrinogen decarboxylase"/>
    <property type="match status" value="1"/>
</dbReference>
<evidence type="ECO:0000259" key="16">
    <source>
        <dbReference type="PROSITE" id="PS00907"/>
    </source>
</evidence>
<keyword evidence="8 12" id="KW-0963">Cytoplasm</keyword>
<dbReference type="PROSITE" id="PS00907">
    <property type="entry name" value="UROD_2"/>
    <property type="match status" value="1"/>
</dbReference>
<dbReference type="GO" id="GO:0004853">
    <property type="term" value="F:uroporphyrinogen decarboxylase activity"/>
    <property type="evidence" value="ECO:0007669"/>
    <property type="project" value="UniProtKB-UniRule"/>
</dbReference>
<evidence type="ECO:0000256" key="9">
    <source>
        <dbReference type="ARBA" id="ARBA00022793"/>
    </source>
</evidence>
<evidence type="ECO:0000313" key="17">
    <source>
        <dbReference type="EMBL" id="AOS96629.1"/>
    </source>
</evidence>
<dbReference type="PANTHER" id="PTHR21091">
    <property type="entry name" value="METHYLTETRAHYDROFOLATE:HOMOCYSTEINE METHYLTRANSFERASE RELATED"/>
    <property type="match status" value="1"/>
</dbReference>
<comment type="catalytic activity">
    <reaction evidence="12 13">
        <text>uroporphyrinogen III + 4 H(+) = coproporphyrinogen III + 4 CO2</text>
        <dbReference type="Rhea" id="RHEA:19865"/>
        <dbReference type="ChEBI" id="CHEBI:15378"/>
        <dbReference type="ChEBI" id="CHEBI:16526"/>
        <dbReference type="ChEBI" id="CHEBI:57308"/>
        <dbReference type="ChEBI" id="CHEBI:57309"/>
        <dbReference type="EC" id="4.1.1.37"/>
    </reaction>
</comment>
<evidence type="ECO:0000313" key="18">
    <source>
        <dbReference type="Proteomes" id="UP000095672"/>
    </source>
</evidence>
<dbReference type="InterPro" id="IPR000257">
    <property type="entry name" value="Uroporphyrinogen_deCOase"/>
</dbReference>
<evidence type="ECO:0000256" key="6">
    <source>
        <dbReference type="ARBA" id="ARBA00012288"/>
    </source>
</evidence>
<dbReference type="EMBL" id="CP014143">
    <property type="protein sequence ID" value="AOS96629.1"/>
    <property type="molecule type" value="Genomic_DNA"/>
</dbReference>
<dbReference type="AlphaFoldDB" id="A0A1C9W662"/>
<comment type="subunit">
    <text evidence="5 12">Homodimer.</text>
</comment>
<dbReference type="HAMAP" id="MF_00218">
    <property type="entry name" value="URO_D"/>
    <property type="match status" value="1"/>
</dbReference>
<dbReference type="Proteomes" id="UP000095672">
    <property type="component" value="Chromosome"/>
</dbReference>
<comment type="similarity">
    <text evidence="4 12 14">Belongs to the uroporphyrinogen decarboxylase family.</text>
</comment>
<feature type="site" description="Transition state stabilizer" evidence="12">
    <location>
        <position position="82"/>
    </location>
</feature>
<sequence length="359" mass="39686">MSDAKPSELKNDRFLRALMRQPVDRTPVWMMRQAGRYLPEYRATRAQAGSFMDLCRNTELACEVTLQPLERYPLDAAILFSDILTIPDAMGLGLYFEEGEGPKFHKPVRTEADIQRLEVVNSESDLDYVMNAVRTIRGELHGRVPLIGFSGSPWTLATYMVEGGSSRDFARCKEMLYSRPELMHQLLSVLADSVTDYLNAQIRAGAQAVQIFDTWGGALSHGAYREFSLQYMERIVAGLIKEADGRPVPSILFTKGGGQWLESMAESGASALGLDWTTDIGAARARVGDRVALQGNLDPAVLYATPERIREEVAAILAAFGQGTGHIFNLGHGITPKVDPEHARAMIEAVVELSPKYHL</sequence>
<evidence type="ECO:0000256" key="5">
    <source>
        <dbReference type="ARBA" id="ARBA00011738"/>
    </source>
</evidence>
<dbReference type="InterPro" id="IPR006361">
    <property type="entry name" value="Uroporphyrinogen_deCO2ase_HemE"/>
</dbReference>
<organism evidence="17 18">
    <name type="scientific">Microbulbifer aggregans</name>
    <dbReference type="NCBI Taxonomy" id="1769779"/>
    <lineage>
        <taxon>Bacteria</taxon>
        <taxon>Pseudomonadati</taxon>
        <taxon>Pseudomonadota</taxon>
        <taxon>Gammaproteobacteria</taxon>
        <taxon>Cellvibrionales</taxon>
        <taxon>Microbulbiferaceae</taxon>
        <taxon>Microbulbifer</taxon>
    </lineage>
</organism>
<name>A0A1C9W662_9GAMM</name>
<dbReference type="KEGG" id="micc:AUP74_01167"/>
<evidence type="ECO:0000256" key="14">
    <source>
        <dbReference type="RuleBase" id="RU004169"/>
    </source>
</evidence>
<dbReference type="InterPro" id="IPR038071">
    <property type="entry name" value="UROD/MetE-like_sf"/>
</dbReference>
<evidence type="ECO:0000256" key="10">
    <source>
        <dbReference type="ARBA" id="ARBA00023239"/>
    </source>
</evidence>
<dbReference type="GO" id="GO:0019353">
    <property type="term" value="P:protoporphyrinogen IX biosynthetic process from glutamate"/>
    <property type="evidence" value="ECO:0007669"/>
    <property type="project" value="TreeGrafter"/>
</dbReference>
<feature type="binding site" evidence="12">
    <location>
        <begin position="32"/>
        <end position="36"/>
    </location>
    <ligand>
        <name>substrate</name>
    </ligand>
</feature>
<feature type="binding site" evidence="12">
    <location>
        <position position="214"/>
    </location>
    <ligand>
        <name>substrate</name>
    </ligand>
</feature>
<dbReference type="CDD" id="cd00717">
    <property type="entry name" value="URO-D"/>
    <property type="match status" value="1"/>
</dbReference>
<comment type="subcellular location">
    <subcellularLocation>
        <location evidence="2 12">Cytoplasm</location>
    </subcellularLocation>
</comment>
<keyword evidence="9 12" id="KW-0210">Decarboxylase</keyword>
<evidence type="ECO:0000256" key="7">
    <source>
        <dbReference type="ARBA" id="ARBA00014308"/>
    </source>
</evidence>
<evidence type="ECO:0000256" key="13">
    <source>
        <dbReference type="RuleBase" id="RU000554"/>
    </source>
</evidence>
<evidence type="ECO:0000256" key="11">
    <source>
        <dbReference type="ARBA" id="ARBA00023244"/>
    </source>
</evidence>
<evidence type="ECO:0000256" key="3">
    <source>
        <dbReference type="ARBA" id="ARBA00004804"/>
    </source>
</evidence>
<dbReference type="GO" id="GO:0005829">
    <property type="term" value="C:cytosol"/>
    <property type="evidence" value="ECO:0007669"/>
    <property type="project" value="TreeGrafter"/>
</dbReference>
<dbReference type="OrthoDB" id="9806656at2"/>
<dbReference type="Gene3D" id="3.20.20.210">
    <property type="match status" value="1"/>
</dbReference>
<feature type="binding site" evidence="12">
    <location>
        <position position="82"/>
    </location>
    <ligand>
        <name>substrate</name>
    </ligand>
</feature>
<dbReference type="RefSeq" id="WP_069946744.1">
    <property type="nucleotide sequence ID" value="NZ_CP014143.1"/>
</dbReference>
<comment type="caution">
    <text evidence="12">Lacks conserved residue(s) required for the propagation of feature annotation.</text>
</comment>
<feature type="binding site" evidence="12">
    <location>
        <position position="159"/>
    </location>
    <ligand>
        <name>substrate</name>
    </ligand>
</feature>
<dbReference type="UniPathway" id="UPA00251">
    <property type="reaction ID" value="UER00321"/>
</dbReference>
<dbReference type="Pfam" id="PF01208">
    <property type="entry name" value="URO-D"/>
    <property type="match status" value="1"/>
</dbReference>
<dbReference type="EC" id="4.1.1.37" evidence="6 12"/>
<keyword evidence="10 12" id="KW-0456">Lyase</keyword>
<feature type="domain" description="Uroporphyrinogen decarboxylase (URO-D)" evidence="15">
    <location>
        <begin position="27"/>
        <end position="36"/>
    </location>
</feature>
<evidence type="ECO:0000256" key="2">
    <source>
        <dbReference type="ARBA" id="ARBA00004496"/>
    </source>
</evidence>
<dbReference type="STRING" id="1769779.AUP74_01167"/>
<evidence type="ECO:0000256" key="4">
    <source>
        <dbReference type="ARBA" id="ARBA00009935"/>
    </source>
</evidence>
<evidence type="ECO:0000256" key="12">
    <source>
        <dbReference type="HAMAP-Rule" id="MF_00218"/>
    </source>
</evidence>
<dbReference type="PATRIC" id="fig|1769779.3.peg.1189"/>
<evidence type="ECO:0000259" key="15">
    <source>
        <dbReference type="PROSITE" id="PS00906"/>
    </source>
</evidence>
<dbReference type="PANTHER" id="PTHR21091:SF169">
    <property type="entry name" value="UROPORPHYRINOGEN DECARBOXYLASE"/>
    <property type="match status" value="1"/>
</dbReference>
<feature type="domain" description="Uroporphyrinogen decarboxylase (URO-D)" evidence="16">
    <location>
        <begin position="147"/>
        <end position="163"/>
    </location>
</feature>
<evidence type="ECO:0000256" key="1">
    <source>
        <dbReference type="ARBA" id="ARBA00002448"/>
    </source>
</evidence>